<dbReference type="EMBL" id="ML995513">
    <property type="protein sequence ID" value="KAF2136728.1"/>
    <property type="molecule type" value="Genomic_DNA"/>
</dbReference>
<dbReference type="Proteomes" id="UP000799438">
    <property type="component" value="Unassembled WGS sequence"/>
</dbReference>
<proteinExistence type="predicted"/>
<dbReference type="GeneID" id="54293591"/>
<dbReference type="OrthoDB" id="426718at2759"/>
<evidence type="ECO:0000313" key="1">
    <source>
        <dbReference type="EMBL" id="KAF2136728.1"/>
    </source>
</evidence>
<keyword evidence="2" id="KW-1185">Reference proteome</keyword>
<organism evidence="1 2">
    <name type="scientific">Aplosporella prunicola CBS 121167</name>
    <dbReference type="NCBI Taxonomy" id="1176127"/>
    <lineage>
        <taxon>Eukaryota</taxon>
        <taxon>Fungi</taxon>
        <taxon>Dikarya</taxon>
        <taxon>Ascomycota</taxon>
        <taxon>Pezizomycotina</taxon>
        <taxon>Dothideomycetes</taxon>
        <taxon>Dothideomycetes incertae sedis</taxon>
        <taxon>Botryosphaeriales</taxon>
        <taxon>Aplosporellaceae</taxon>
        <taxon>Aplosporella</taxon>
    </lineage>
</organism>
<dbReference type="PANTHER" id="PTHR37490:SF3">
    <property type="entry name" value="DUF3431 DOMAIN CONTAINING PROTEIN"/>
    <property type="match status" value="1"/>
</dbReference>
<dbReference type="Pfam" id="PF11913">
    <property type="entry name" value="DUF3431"/>
    <property type="match status" value="1"/>
</dbReference>
<feature type="non-terminal residue" evidence="1">
    <location>
        <position position="1"/>
    </location>
</feature>
<reference evidence="1" key="1">
    <citation type="journal article" date="2020" name="Stud. Mycol.">
        <title>101 Dothideomycetes genomes: a test case for predicting lifestyles and emergence of pathogens.</title>
        <authorList>
            <person name="Haridas S."/>
            <person name="Albert R."/>
            <person name="Binder M."/>
            <person name="Bloem J."/>
            <person name="Labutti K."/>
            <person name="Salamov A."/>
            <person name="Andreopoulos B."/>
            <person name="Baker S."/>
            <person name="Barry K."/>
            <person name="Bills G."/>
            <person name="Bluhm B."/>
            <person name="Cannon C."/>
            <person name="Castanera R."/>
            <person name="Culley D."/>
            <person name="Daum C."/>
            <person name="Ezra D."/>
            <person name="Gonzalez J."/>
            <person name="Henrissat B."/>
            <person name="Kuo A."/>
            <person name="Liang C."/>
            <person name="Lipzen A."/>
            <person name="Lutzoni F."/>
            <person name="Magnuson J."/>
            <person name="Mondo S."/>
            <person name="Nolan M."/>
            <person name="Ohm R."/>
            <person name="Pangilinan J."/>
            <person name="Park H.-J."/>
            <person name="Ramirez L."/>
            <person name="Alfaro M."/>
            <person name="Sun H."/>
            <person name="Tritt A."/>
            <person name="Yoshinaga Y."/>
            <person name="Zwiers L.-H."/>
            <person name="Turgeon B."/>
            <person name="Goodwin S."/>
            <person name="Spatafora J."/>
            <person name="Crous P."/>
            <person name="Grigoriev I."/>
        </authorList>
    </citation>
    <scope>NUCLEOTIDE SEQUENCE</scope>
    <source>
        <strain evidence="1">CBS 121167</strain>
    </source>
</reference>
<gene>
    <name evidence="1" type="ORF">K452DRAFT_205299</name>
</gene>
<feature type="non-terminal residue" evidence="1">
    <location>
        <position position="322"/>
    </location>
</feature>
<name>A0A6A6AZN7_9PEZI</name>
<protein>
    <submittedName>
        <fullName evidence="1">Uncharacterized protein</fullName>
    </submittedName>
</protein>
<dbReference type="InterPro" id="IPR021838">
    <property type="entry name" value="DUF3431"/>
</dbReference>
<dbReference type="PANTHER" id="PTHR37490">
    <property type="entry name" value="EXPRESSED PROTEIN"/>
    <property type="match status" value="1"/>
</dbReference>
<accession>A0A6A6AZN7</accession>
<dbReference type="RefSeq" id="XP_033392446.1">
    <property type="nucleotide sequence ID" value="XM_033536095.1"/>
</dbReference>
<evidence type="ECO:0000313" key="2">
    <source>
        <dbReference type="Proteomes" id="UP000799438"/>
    </source>
</evidence>
<dbReference type="AlphaFoldDB" id="A0A6A6AZN7"/>
<sequence length="322" mass="37674">FRPGVPKPSGEYSRVLVVPRMAKEDVSWIEKELPELETAIYVMDDPSAPLHPPANKGRESMAYLTYIIDHYDSLPDVVLFFHAHRIGWHNLLIMGQDTAEMLKRLRSERVWRVGYFPARCDHKPGCPDWLHLDRPEVDFDEHLRMEEKHYTPEIWRQLHPPGLGGMGEAHRVPGVLSAPCCAQFGVSSERIRANPKELYEHYRNWLIETDLDDQYAGRVMEYTWHYIFTRAYQFCPSEHTCYCDGYGICFGSAKAFDVYKHKEERKWDIWDRLGNAEKLQISPEELNALREELKHLDTQMSVLRDDAIARGESEDARRAERE</sequence>